<keyword evidence="9" id="KW-1185">Reference proteome</keyword>
<proteinExistence type="inferred from homology"/>
<dbReference type="InterPro" id="IPR001680">
    <property type="entry name" value="WD40_rpt"/>
</dbReference>
<keyword evidence="5" id="KW-0677">Repeat</keyword>
<dbReference type="Pfam" id="PF20147">
    <property type="entry name" value="Crinkler"/>
    <property type="match status" value="1"/>
</dbReference>
<evidence type="ECO:0000256" key="1">
    <source>
        <dbReference type="ARBA" id="ARBA00004340"/>
    </source>
</evidence>
<dbReference type="Gene3D" id="2.130.10.10">
    <property type="entry name" value="YVTN repeat-like/Quinoprotein amine dehydrogenase"/>
    <property type="match status" value="1"/>
</dbReference>
<organism evidence="8 9">
    <name type="scientific">Pythium insidiosum</name>
    <name type="common">Pythiosis disease agent</name>
    <dbReference type="NCBI Taxonomy" id="114742"/>
    <lineage>
        <taxon>Eukaryota</taxon>
        <taxon>Sar</taxon>
        <taxon>Stramenopiles</taxon>
        <taxon>Oomycota</taxon>
        <taxon>Peronosporomycetes</taxon>
        <taxon>Pythiales</taxon>
        <taxon>Pythiaceae</taxon>
        <taxon>Pythium</taxon>
    </lineage>
</organism>
<dbReference type="InterPro" id="IPR045379">
    <property type="entry name" value="Crinkler_N"/>
</dbReference>
<protein>
    <recommendedName>
        <fullName evidence="7">Crinkler effector protein N-terminal domain-containing protein</fullName>
    </recommendedName>
</protein>
<evidence type="ECO:0000256" key="6">
    <source>
        <dbReference type="ARBA" id="ARBA00025740"/>
    </source>
</evidence>
<accession>A0AAD5Q6D5</accession>
<evidence type="ECO:0000256" key="4">
    <source>
        <dbReference type="ARBA" id="ARBA00022574"/>
    </source>
</evidence>
<sequence length="451" mass="49391">MVKLVCALVGVKGNAFSVKIDASELVDDLKKAIKKEKEKTITCDARKLELFLATKGNSWLQDDDPAALQLEEGGIHEDIQAVIDGEKMKATKSCFACGTDSGFKIFNCDPFKETFHRDFSNGGIGIVEMLFRCNILALVGGGRNPRYPPNKVMIWDDHQSRNIGELSFRSEVKAVKLRRDRVVVVLQNKIYVYNFADLKLVDHIETIANPKGLCALCPSSSNTVLACPGVSRGTVRIELYDLRKTTLITAHEAELSQICLNLEGTRLATSSDKGTLIRVFDTHSGQIMQELRRGADRAEIYSICFSPNSQLLACSSDKGTVHIFALTAEGSGTNGTFSTEQSSIAPAQQVHAAATTVAAPYSARGGEDDGTENSKSSFSFMRGFLPKYFSSEWSFAQFRVPETRTICAFGAEKNTIVVVGADGSFYKAVFDANGECQNTSYSKFIHSDEDE</sequence>
<gene>
    <name evidence="8" type="ORF">P43SY_006589</name>
</gene>
<keyword evidence="4" id="KW-0853">WD repeat</keyword>
<dbReference type="GO" id="GO:0043657">
    <property type="term" value="C:host cell"/>
    <property type="evidence" value="ECO:0007669"/>
    <property type="project" value="UniProtKB-SubCell"/>
</dbReference>
<comment type="similarity">
    <text evidence="6">Belongs to the WD repeat PROPPIN family.</text>
</comment>
<evidence type="ECO:0000256" key="2">
    <source>
        <dbReference type="ARBA" id="ARBA00004613"/>
    </source>
</evidence>
<dbReference type="SMART" id="SM00320">
    <property type="entry name" value="WD40"/>
    <property type="match status" value="2"/>
</dbReference>
<dbReference type="PANTHER" id="PTHR11227">
    <property type="entry name" value="WD-REPEAT PROTEIN INTERACTING WITH PHOSPHOINOSIDES WIPI -RELATED"/>
    <property type="match status" value="1"/>
</dbReference>
<dbReference type="InterPro" id="IPR015943">
    <property type="entry name" value="WD40/YVTN_repeat-like_dom_sf"/>
</dbReference>
<dbReference type="EMBL" id="JAKCXM010000483">
    <property type="protein sequence ID" value="KAJ0393549.1"/>
    <property type="molecule type" value="Genomic_DNA"/>
</dbReference>
<dbReference type="GO" id="GO:0005737">
    <property type="term" value="C:cytoplasm"/>
    <property type="evidence" value="ECO:0007669"/>
    <property type="project" value="UniProtKB-ARBA"/>
</dbReference>
<dbReference type="InterPro" id="IPR036322">
    <property type="entry name" value="WD40_repeat_dom_sf"/>
</dbReference>
<evidence type="ECO:0000259" key="7">
    <source>
        <dbReference type="Pfam" id="PF20147"/>
    </source>
</evidence>
<evidence type="ECO:0000256" key="5">
    <source>
        <dbReference type="ARBA" id="ARBA00022737"/>
    </source>
</evidence>
<dbReference type="Proteomes" id="UP001209570">
    <property type="component" value="Unassembled WGS sequence"/>
</dbReference>
<feature type="domain" description="Crinkler effector protein N-terminal" evidence="7">
    <location>
        <begin position="2"/>
        <end position="88"/>
    </location>
</feature>
<comment type="caution">
    <text evidence="8">The sequence shown here is derived from an EMBL/GenBank/DDBJ whole genome shotgun (WGS) entry which is preliminary data.</text>
</comment>
<keyword evidence="3" id="KW-0964">Secreted</keyword>
<dbReference type="GO" id="GO:0005576">
    <property type="term" value="C:extracellular region"/>
    <property type="evidence" value="ECO:0007669"/>
    <property type="project" value="UniProtKB-SubCell"/>
</dbReference>
<evidence type="ECO:0000313" key="8">
    <source>
        <dbReference type="EMBL" id="KAJ0393549.1"/>
    </source>
</evidence>
<dbReference type="InterPro" id="IPR048720">
    <property type="entry name" value="PROPPIN"/>
</dbReference>
<name>A0AAD5Q6D5_PYTIN</name>
<evidence type="ECO:0000313" key="9">
    <source>
        <dbReference type="Proteomes" id="UP001209570"/>
    </source>
</evidence>
<dbReference type="AlphaFoldDB" id="A0AAD5Q6D5"/>
<comment type="subcellular location">
    <subcellularLocation>
        <location evidence="1">Host cell</location>
    </subcellularLocation>
    <subcellularLocation>
        <location evidence="2">Secreted</location>
    </subcellularLocation>
</comment>
<reference evidence="8" key="1">
    <citation type="submission" date="2021-12" db="EMBL/GenBank/DDBJ databases">
        <title>Prjna785345.</title>
        <authorList>
            <person name="Rujirawat T."/>
            <person name="Krajaejun T."/>
        </authorList>
    </citation>
    <scope>NUCLEOTIDE SEQUENCE</scope>
    <source>
        <strain evidence="8">Pi057C3</strain>
    </source>
</reference>
<dbReference type="SUPFAM" id="SSF50978">
    <property type="entry name" value="WD40 repeat-like"/>
    <property type="match status" value="1"/>
</dbReference>
<dbReference type="Pfam" id="PF21032">
    <property type="entry name" value="PROPPIN"/>
    <property type="match status" value="1"/>
</dbReference>
<evidence type="ECO:0000256" key="3">
    <source>
        <dbReference type="ARBA" id="ARBA00022525"/>
    </source>
</evidence>